<dbReference type="SUPFAM" id="SSF158694">
    <property type="entry name" value="UraD-Like"/>
    <property type="match status" value="1"/>
</dbReference>
<protein>
    <recommendedName>
        <fullName evidence="3">2-oxo-4-hydroxy-4-carboxy-5-ureidoimidazoline decarboxylase</fullName>
        <ecNumber evidence="3">4.1.1.97</ecNumber>
    </recommendedName>
</protein>
<dbReference type="InterPro" id="IPR017580">
    <property type="entry name" value="OHCU_decarboxylase-1"/>
</dbReference>
<keyword evidence="6 8" id="KW-0456">Lyase</keyword>
<comment type="pathway">
    <text evidence="2">Purine metabolism; urate degradation; (S)-allantoin from urate: step 3/3.</text>
</comment>
<dbReference type="RefSeq" id="WP_307208333.1">
    <property type="nucleotide sequence ID" value="NZ_JAUSSU010000017.1"/>
</dbReference>
<evidence type="ECO:0000256" key="5">
    <source>
        <dbReference type="ARBA" id="ARBA00022793"/>
    </source>
</evidence>
<proteinExistence type="predicted"/>
<sequence length="165" mass="18753">MTTMNEMNELDRQAFVAELGEIFEHSPWIANAAWEQRPFASVEALHEAMANVVREASKDQLIELFRAHPDLGTRLAVAPYSAKEQQGAGLNQLTSEEYEVFSEMNRKYVEQFGFPFILAVRGKTKEDILAAMESRILNSLQEETTQALSEIEKITKFRIQDLITG</sequence>
<dbReference type="GO" id="GO:0051997">
    <property type="term" value="F:2-oxo-4-hydroxy-4-carboxy-5-ureidoimidazoline decarboxylase activity"/>
    <property type="evidence" value="ECO:0007669"/>
    <property type="project" value="UniProtKB-EC"/>
</dbReference>
<evidence type="ECO:0000256" key="4">
    <source>
        <dbReference type="ARBA" id="ARBA00022631"/>
    </source>
</evidence>
<evidence type="ECO:0000256" key="1">
    <source>
        <dbReference type="ARBA" id="ARBA00001163"/>
    </source>
</evidence>
<dbReference type="PANTHER" id="PTHR43466">
    <property type="entry name" value="2-OXO-4-HYDROXY-4-CARBOXY-5-UREIDOIMIDAZOLINE DECARBOXYLASE-RELATED"/>
    <property type="match status" value="1"/>
</dbReference>
<evidence type="ECO:0000313" key="8">
    <source>
        <dbReference type="EMBL" id="MDQ0116283.1"/>
    </source>
</evidence>
<evidence type="ECO:0000259" key="7">
    <source>
        <dbReference type="Pfam" id="PF09349"/>
    </source>
</evidence>
<dbReference type="Proteomes" id="UP001229346">
    <property type="component" value="Unassembled WGS sequence"/>
</dbReference>
<keyword evidence="4" id="KW-0659">Purine metabolism</keyword>
<dbReference type="Pfam" id="PF09349">
    <property type="entry name" value="OHCU_decarbox"/>
    <property type="match status" value="1"/>
</dbReference>
<evidence type="ECO:0000256" key="6">
    <source>
        <dbReference type="ARBA" id="ARBA00023239"/>
    </source>
</evidence>
<dbReference type="InterPro" id="IPR018020">
    <property type="entry name" value="OHCU_decarboxylase"/>
</dbReference>
<keyword evidence="9" id="KW-1185">Reference proteome</keyword>
<gene>
    <name evidence="8" type="ORF">J2T15_005759</name>
</gene>
<accession>A0ABT9U9M1</accession>
<evidence type="ECO:0000256" key="3">
    <source>
        <dbReference type="ARBA" id="ARBA00012257"/>
    </source>
</evidence>
<organism evidence="8 9">
    <name type="scientific">Paenibacillus harenae</name>
    <dbReference type="NCBI Taxonomy" id="306543"/>
    <lineage>
        <taxon>Bacteria</taxon>
        <taxon>Bacillati</taxon>
        <taxon>Bacillota</taxon>
        <taxon>Bacilli</taxon>
        <taxon>Bacillales</taxon>
        <taxon>Paenibacillaceae</taxon>
        <taxon>Paenibacillus</taxon>
    </lineage>
</organism>
<comment type="catalytic activity">
    <reaction evidence="1">
        <text>5-hydroxy-2-oxo-4-ureido-2,5-dihydro-1H-imidazole-5-carboxylate + H(+) = (S)-allantoin + CO2</text>
        <dbReference type="Rhea" id="RHEA:26301"/>
        <dbReference type="ChEBI" id="CHEBI:15378"/>
        <dbReference type="ChEBI" id="CHEBI:15678"/>
        <dbReference type="ChEBI" id="CHEBI:16526"/>
        <dbReference type="ChEBI" id="CHEBI:58639"/>
        <dbReference type="EC" id="4.1.1.97"/>
    </reaction>
</comment>
<dbReference type="NCBIfam" id="TIGR03164">
    <property type="entry name" value="UHCUDC"/>
    <property type="match status" value="1"/>
</dbReference>
<name>A0ABT9U9M1_PAEHA</name>
<dbReference type="Gene3D" id="1.10.3330.10">
    <property type="entry name" value="Oxo-4-hydroxy-4-carboxy-5-ureidoimidazoline decarboxylase"/>
    <property type="match status" value="1"/>
</dbReference>
<evidence type="ECO:0000256" key="2">
    <source>
        <dbReference type="ARBA" id="ARBA00004754"/>
    </source>
</evidence>
<dbReference type="EMBL" id="JAUSSU010000017">
    <property type="protein sequence ID" value="MDQ0116283.1"/>
    <property type="molecule type" value="Genomic_DNA"/>
</dbReference>
<dbReference type="EC" id="4.1.1.97" evidence="3"/>
<keyword evidence="5" id="KW-0210">Decarboxylase</keyword>
<comment type="caution">
    <text evidence="8">The sequence shown here is derived from an EMBL/GenBank/DDBJ whole genome shotgun (WGS) entry which is preliminary data.</text>
</comment>
<evidence type="ECO:0000313" key="9">
    <source>
        <dbReference type="Proteomes" id="UP001229346"/>
    </source>
</evidence>
<reference evidence="8 9" key="1">
    <citation type="submission" date="2023-07" db="EMBL/GenBank/DDBJ databases">
        <title>Sorghum-associated microbial communities from plants grown in Nebraska, USA.</title>
        <authorList>
            <person name="Schachtman D."/>
        </authorList>
    </citation>
    <scope>NUCLEOTIDE SEQUENCE [LARGE SCALE GENOMIC DNA]</scope>
    <source>
        <strain evidence="8 9">CC482</strain>
    </source>
</reference>
<feature type="domain" description="Oxo-4-hydroxy-4-carboxy-5-ureidoimidazoline decarboxylase" evidence="7">
    <location>
        <begin position="8"/>
        <end position="160"/>
    </location>
</feature>
<dbReference type="PANTHER" id="PTHR43466:SF1">
    <property type="entry name" value="2-OXO-4-HYDROXY-4-CARBOXY-5-UREIDOIMIDAZOLINE DECARBOXYLASE-RELATED"/>
    <property type="match status" value="1"/>
</dbReference>
<dbReference type="InterPro" id="IPR036778">
    <property type="entry name" value="OHCU_decarboxylase_sf"/>
</dbReference>